<feature type="compositionally biased region" description="Acidic residues" evidence="1">
    <location>
        <begin position="373"/>
        <end position="382"/>
    </location>
</feature>
<feature type="compositionally biased region" description="Polar residues" evidence="1">
    <location>
        <begin position="776"/>
        <end position="785"/>
    </location>
</feature>
<feature type="compositionally biased region" description="Polar residues" evidence="1">
    <location>
        <begin position="840"/>
        <end position="859"/>
    </location>
</feature>
<name>A0AAW0YD34_9TREE</name>
<evidence type="ECO:0000313" key="3">
    <source>
        <dbReference type="Proteomes" id="UP001388673"/>
    </source>
</evidence>
<keyword evidence="3" id="KW-1185">Reference proteome</keyword>
<feature type="compositionally biased region" description="Basic and acidic residues" evidence="1">
    <location>
        <begin position="28"/>
        <end position="37"/>
    </location>
</feature>
<dbReference type="GeneID" id="92184365"/>
<feature type="compositionally biased region" description="Polar residues" evidence="1">
    <location>
        <begin position="259"/>
        <end position="268"/>
    </location>
</feature>
<feature type="region of interest" description="Disordered" evidence="1">
    <location>
        <begin position="1124"/>
        <end position="1256"/>
    </location>
</feature>
<feature type="compositionally biased region" description="Basic and acidic residues" evidence="1">
    <location>
        <begin position="433"/>
        <end position="442"/>
    </location>
</feature>
<gene>
    <name evidence="2" type="ORF">IAR55_007107</name>
</gene>
<feature type="region of interest" description="Disordered" evidence="1">
    <location>
        <begin position="693"/>
        <end position="793"/>
    </location>
</feature>
<dbReference type="Proteomes" id="UP001388673">
    <property type="component" value="Unassembled WGS sequence"/>
</dbReference>
<organism evidence="2 3">
    <name type="scientific">Kwoniella newhampshirensis</name>
    <dbReference type="NCBI Taxonomy" id="1651941"/>
    <lineage>
        <taxon>Eukaryota</taxon>
        <taxon>Fungi</taxon>
        <taxon>Dikarya</taxon>
        <taxon>Basidiomycota</taxon>
        <taxon>Agaricomycotina</taxon>
        <taxon>Tremellomycetes</taxon>
        <taxon>Tremellales</taxon>
        <taxon>Cryptococcaceae</taxon>
        <taxon>Kwoniella</taxon>
    </lineage>
</organism>
<feature type="compositionally biased region" description="Polar residues" evidence="1">
    <location>
        <begin position="158"/>
        <end position="167"/>
    </location>
</feature>
<protein>
    <submittedName>
        <fullName evidence="2">Uncharacterized protein</fullName>
    </submittedName>
</protein>
<feature type="compositionally biased region" description="Polar residues" evidence="1">
    <location>
        <begin position="1221"/>
        <end position="1231"/>
    </location>
</feature>
<feature type="compositionally biased region" description="Basic and acidic residues" evidence="1">
    <location>
        <begin position="982"/>
        <end position="992"/>
    </location>
</feature>
<feature type="compositionally biased region" description="Low complexity" evidence="1">
    <location>
        <begin position="993"/>
        <end position="1003"/>
    </location>
</feature>
<dbReference type="RefSeq" id="XP_066799398.1">
    <property type="nucleotide sequence ID" value="XM_066950183.1"/>
</dbReference>
<feature type="compositionally biased region" description="Basic and acidic residues" evidence="1">
    <location>
        <begin position="1124"/>
        <end position="1134"/>
    </location>
</feature>
<feature type="compositionally biased region" description="Low complexity" evidence="1">
    <location>
        <begin position="596"/>
        <end position="616"/>
    </location>
</feature>
<evidence type="ECO:0000256" key="1">
    <source>
        <dbReference type="SAM" id="MobiDB-lite"/>
    </source>
</evidence>
<feature type="compositionally biased region" description="Basic and acidic residues" evidence="1">
    <location>
        <begin position="101"/>
        <end position="117"/>
    </location>
</feature>
<feature type="compositionally biased region" description="Polar residues" evidence="1">
    <location>
        <begin position="1435"/>
        <end position="1444"/>
    </location>
</feature>
<feature type="compositionally biased region" description="Polar residues" evidence="1">
    <location>
        <begin position="1243"/>
        <end position="1256"/>
    </location>
</feature>
<feature type="compositionally biased region" description="Polar residues" evidence="1">
    <location>
        <begin position="1198"/>
        <end position="1207"/>
    </location>
</feature>
<feature type="compositionally biased region" description="Basic and acidic residues" evidence="1">
    <location>
        <begin position="411"/>
        <end position="423"/>
    </location>
</feature>
<feature type="region of interest" description="Disordered" evidence="1">
    <location>
        <begin position="407"/>
        <end position="629"/>
    </location>
</feature>
<sequence>MSESLADTTIELQPDNKIVENGTAIGSEHVKEEESLEKPAQPEIKEATGVYNQGKEDVDIEGGDGEGPKSTSIAETGDGSEDEVDGIMGETVLASGPQSPKVEEEKLGGKKGDHLESNENEQQAQDLGETSSTMTLPYDSTTNETDHSLINPIIRAVTPSSRTSTPPLGSGVPAKKKFSSVNVNQKFLSKAGSPAPVAGAVKIASLNSASPVSIASSSSRLLSTKLTTVPSLKPSTSPKPPGTTSSASSSPWAKPVLPSATSAESTPAVTPATLHQPAPTRARVLGTTTTPTIMGAGLGITASAPKPAWKAVAGESRRTGMGLSRDFPTAMEVQEGKRAAQMAAQAQAAHNQAILQGLNAFTQLDPNSHRWDEEDEEDDVIDFGDGTGEPHEVAHLDQIPREQLNELPVSKSERFAEDFDRSWPRRQQAPVEPPEKRSEGDSRVLFNASSNRLEPSWSRQPPQPIQPTRLMSRPSDPSSRENRPPPADPRRGLDRAPPPHIQGVDADGRMLPPHMAGAPSTEHRPQPGPSVIPNRPAWGAHREPERAPLPHHADQRELPPQSSAFEHSQSPEKPIPHLLPRRSFSSNVAPVPPAPVSSSTLPPAAAASAPVPGVDAQSAEMHTAAEKARLRRLAEEADREAAAERARQKAKELEERLNLKAAGSGQKEDQSNVPPGLAKPPVQIVLATRPKPVPASENVSVTQVSVPPLGLPSRPDAADKAASVPSRVAESSWRSRMQQTMESATAEVKSNPVPTSILPPPSVNGRPSRPTAESFFESQPASEPNVNLPGQDAVQPKKEANFDSMLARIRAAMAQAQAVPATPAANEEKASPEVLPQEPVASSSKTKQPQPTVKASSPPVNVAQPMAAAVKEYFHVTYPEVPRSPPPAWRTYTVKVPKTHPVRSPIPRNRQRAAEGPRTISPKGWVMTFEPSLEFLSPATLSRAELLLPQPVLRRYQRSEPIVSISPRKLEPFEKKGKKKAAHVDTVRRSAEPSESIASAESLLPSAPVMTGFKSQQLRDQRARSDQTLPPSAFTKVPTELEAAPAVVEAPPRKLKSPVKTSAAAKAERDGHFMTNGVGIGIPERGRMAVSEKPGVRFMVSSELEGDSLLEEVNKMSLETMGEGYEKEQERADGEMVTVSGTETPKTPPAMARPTSPSNGVSTPWSKTPLSFPASHSPARSVSQHDRDVIKSVWDPPASSQQSTTAVSKAAPDASTPIYPSLNTPSSAVPPTQQPLPGGMKMSYSNSHAFSSPGGATSNLSATNSFTGIRHSSVPVGAAQAGYGQLGSPQSLASPESVPPPNMMTGLSYNSMSVNPRAPAGSNGFQQGLWSPSAFGTSMATAGYGYNSQAKALEQRSVQGVGMGYSQKGGEQMHYGHSQQGQEYRYPQSAGYGPPLQAQGQHSQGYSNANAPGYGRGVTSPQSPMYGYGGYGAPGSQTRPNQAGSGRFAVAGQQVNGGSAAEFNSAQQGQGAYGGGYPVQQSQGQGGYYGGAMYPASTSTGVAGGYGGHQVVAHGQQGGGAVGRGGMGGGRKMW</sequence>
<feature type="compositionally biased region" description="Polar residues" evidence="1">
    <location>
        <begin position="1398"/>
        <end position="1410"/>
    </location>
</feature>
<feature type="compositionally biased region" description="Polar residues" evidence="1">
    <location>
        <begin position="120"/>
        <end position="143"/>
    </location>
</feature>
<feature type="compositionally biased region" description="Polar residues" evidence="1">
    <location>
        <begin position="1155"/>
        <end position="1169"/>
    </location>
</feature>
<feature type="region of interest" description="Disordered" evidence="1">
    <location>
        <begin position="1396"/>
        <end position="1420"/>
    </location>
</feature>
<feature type="region of interest" description="Disordered" evidence="1">
    <location>
        <begin position="658"/>
        <end position="679"/>
    </location>
</feature>
<feature type="compositionally biased region" description="Basic and acidic residues" evidence="1">
    <location>
        <begin position="478"/>
        <end position="494"/>
    </location>
</feature>
<proteinExistence type="predicted"/>
<feature type="region of interest" description="Disordered" evidence="1">
    <location>
        <begin position="1425"/>
        <end position="1444"/>
    </location>
</feature>
<dbReference type="KEGG" id="kne:92184365"/>
<feature type="compositionally biased region" description="Basic and acidic residues" evidence="1">
    <location>
        <begin position="540"/>
        <end position="557"/>
    </location>
</feature>
<feature type="compositionally biased region" description="Polar residues" evidence="1">
    <location>
        <begin position="1"/>
        <end position="11"/>
    </location>
</feature>
<feature type="region of interest" description="Disordered" evidence="1">
    <location>
        <begin position="973"/>
        <end position="1003"/>
    </location>
</feature>
<accession>A0AAW0YD34</accession>
<feature type="region of interest" description="Disordered" evidence="1">
    <location>
        <begin position="369"/>
        <end position="389"/>
    </location>
</feature>
<feature type="region of interest" description="Disordered" evidence="1">
    <location>
        <begin position="1014"/>
        <end position="1033"/>
    </location>
</feature>
<reference evidence="2 3" key="1">
    <citation type="journal article" date="2024" name="bioRxiv">
        <title>Comparative genomics of Cryptococcus and Kwoniella reveals pathogenesis evolution and contrasting karyotype dynamics via intercentromeric recombination or chromosome fusion.</title>
        <authorList>
            <person name="Coelho M.A."/>
            <person name="David-Palma M."/>
            <person name="Shea T."/>
            <person name="Bowers K."/>
            <person name="McGinley-Smith S."/>
            <person name="Mohammad A.W."/>
            <person name="Gnirke A."/>
            <person name="Yurkov A.M."/>
            <person name="Nowrousian M."/>
            <person name="Sun S."/>
            <person name="Cuomo C.A."/>
            <person name="Heitman J."/>
        </authorList>
    </citation>
    <scope>NUCLEOTIDE SEQUENCE [LARGE SCALE GENOMIC DNA]</scope>
    <source>
        <strain evidence="2 3">CBS 13917</strain>
    </source>
</reference>
<feature type="region of interest" description="Disordered" evidence="1">
    <location>
        <begin position="227"/>
        <end position="283"/>
    </location>
</feature>
<feature type="region of interest" description="Disordered" evidence="1">
    <location>
        <begin position="1"/>
        <end position="177"/>
    </location>
</feature>
<evidence type="ECO:0000313" key="2">
    <source>
        <dbReference type="EMBL" id="KAK8843450.1"/>
    </source>
</evidence>
<feature type="compositionally biased region" description="Polar residues" evidence="1">
    <location>
        <begin position="732"/>
        <end position="743"/>
    </location>
</feature>
<feature type="compositionally biased region" description="Polar residues" evidence="1">
    <location>
        <begin position="447"/>
        <end position="460"/>
    </location>
</feature>
<comment type="caution">
    <text evidence="2">The sequence shown here is derived from an EMBL/GenBank/DDBJ whole genome shotgun (WGS) entry which is preliminary data.</text>
</comment>
<feature type="region of interest" description="Disordered" evidence="1">
    <location>
        <begin position="820"/>
        <end position="860"/>
    </location>
</feature>
<dbReference type="EMBL" id="JBCAWK010000015">
    <property type="protein sequence ID" value="KAK8843450.1"/>
    <property type="molecule type" value="Genomic_DNA"/>
</dbReference>
<feature type="compositionally biased region" description="Low complexity" evidence="1">
    <location>
        <begin position="227"/>
        <end position="251"/>
    </location>
</feature>